<protein>
    <submittedName>
        <fullName evidence="2">Uncharacterized protein</fullName>
    </submittedName>
</protein>
<dbReference type="OMA" id="WIGMSGM"/>
<evidence type="ECO:0000256" key="1">
    <source>
        <dbReference type="SAM" id="Phobius"/>
    </source>
</evidence>
<sequence>MRILPGAVLNHCAYNDTRVAFPHCFLESLALTLLFALLFLVQALTHDPVLLASWCHGAVWWLRFYSRYLMSHPLSGWVISRSYTFPTTPDGPDLLTPRVPTSAESASGSSPLVRNIKSSVSDTVIIRDPTPFSGRPGENVRHYVKQCKYAWIGMSGMKEEERQEAQAMTLMSGLRGPALEFAHTPSQDIQGSFELFSQKLIDQFPFEKKVVNKFDVWMQACPQKQGNRSFEEYAESVRRWPKHGLRA</sequence>
<gene>
    <name evidence="2" type="ORF">Pc21g05570</name>
    <name evidence="2" type="ORF">PCH_Pc21g05570</name>
</gene>
<organism evidence="2 3">
    <name type="scientific">Penicillium rubens (strain ATCC 28089 / DSM 1075 / NRRL 1951 / Wisconsin 54-1255)</name>
    <name type="common">Penicillium chrysogenum</name>
    <dbReference type="NCBI Taxonomy" id="500485"/>
    <lineage>
        <taxon>Eukaryota</taxon>
        <taxon>Fungi</taxon>
        <taxon>Dikarya</taxon>
        <taxon>Ascomycota</taxon>
        <taxon>Pezizomycotina</taxon>
        <taxon>Eurotiomycetes</taxon>
        <taxon>Eurotiomycetidae</taxon>
        <taxon>Eurotiales</taxon>
        <taxon>Aspergillaceae</taxon>
        <taxon>Penicillium</taxon>
        <taxon>Penicillium chrysogenum species complex</taxon>
    </lineage>
</organism>
<reference evidence="2 3" key="1">
    <citation type="journal article" date="2008" name="Nat. Biotechnol.">
        <title>Genome sequencing and analysis of the filamentous fungus Penicillium chrysogenum.</title>
        <authorList>
            <person name="van den Berg M.A."/>
            <person name="Albang R."/>
            <person name="Albermann K."/>
            <person name="Badger J.H."/>
            <person name="Daran J.-M."/>
            <person name="Driessen A.J.M."/>
            <person name="Garcia-Estrada C."/>
            <person name="Fedorova N.D."/>
            <person name="Harris D.M."/>
            <person name="Heijne W.H.M."/>
            <person name="Joardar V.S."/>
            <person name="Kiel J.A.K.W."/>
            <person name="Kovalchuk A."/>
            <person name="Martin J.F."/>
            <person name="Nierman W.C."/>
            <person name="Nijland J.G."/>
            <person name="Pronk J.T."/>
            <person name="Roubos J.A."/>
            <person name="van der Klei I.J."/>
            <person name="van Peij N.N.M.E."/>
            <person name="Veenhuis M."/>
            <person name="von Doehren H."/>
            <person name="Wagner C."/>
            <person name="Wortman J.R."/>
            <person name="Bovenberg R.A.L."/>
        </authorList>
    </citation>
    <scope>NUCLEOTIDE SEQUENCE [LARGE SCALE GENOMIC DNA]</scope>
    <source>
        <strain evidence="3">ATCC 28089 / DSM 1075 / NRRL 1951 / Wisconsin 54-1255</strain>
    </source>
</reference>
<proteinExistence type="predicted"/>
<dbReference type="GeneID" id="8313854"/>
<keyword evidence="1" id="KW-0472">Membrane</keyword>
<dbReference type="HOGENOM" id="CLU_1124871_0_0_1"/>
<dbReference type="VEuPathDB" id="FungiDB:PCH_Pc21g05570"/>
<keyword evidence="1" id="KW-1133">Transmembrane helix</keyword>
<dbReference type="EMBL" id="AM920436">
    <property type="protein sequence ID" value="CAP95454.1"/>
    <property type="molecule type" value="Genomic_DNA"/>
</dbReference>
<keyword evidence="3" id="KW-1185">Reference proteome</keyword>
<keyword evidence="1" id="KW-0812">Transmembrane</keyword>
<dbReference type="AlphaFoldDB" id="B6HHK3"/>
<feature type="transmembrane region" description="Helical" evidence="1">
    <location>
        <begin position="20"/>
        <end position="41"/>
    </location>
</feature>
<evidence type="ECO:0000313" key="2">
    <source>
        <dbReference type="EMBL" id="CAP95454.1"/>
    </source>
</evidence>
<dbReference type="KEGG" id="pcs:N7525_007037"/>
<dbReference type="Proteomes" id="UP000000724">
    <property type="component" value="Contig Pc00c21"/>
</dbReference>
<evidence type="ECO:0000313" key="3">
    <source>
        <dbReference type="Proteomes" id="UP000000724"/>
    </source>
</evidence>
<accession>B6HHK3</accession>
<name>B6HHK3_PENRW</name>
<dbReference type="OrthoDB" id="4361978at2759"/>